<keyword evidence="10" id="KW-1133">Transmembrane helix</keyword>
<dbReference type="Gene3D" id="1.20.5.1930">
    <property type="match status" value="1"/>
</dbReference>
<sequence>MEINQDDGSREKLMKLVPIFATAITAIFFAAYWIPAHSDFVGTAILALFLLMYLFMIWVHETWWNLTRLVLASSLAVALALTLHVVDDNADASLLLFPAVYILANFSRQLLRLSSIIASGVILIIAAIDYANPAFLSTKLTGAAGLYMGVKAVNLFRELYYPNRDHLKELNEAHVQLQQAHAELQETSVHAMRYAALSERSRLAREIHDGIGHRLTSLIVQLQALEIMLPENPEAVRQSIPVMLDIARQGMAEVRMSVKDWSEDESGLGLIALKGVVSQSEAHSRIQFTFAQDEALSDWTVGTSVVLYRVLQESITNVIRHSGASAVLVSVQERERQVILTVSDNGRHTEAAPLTPGFGIRGMQERCRAVGGTCAFSQNHPHGLVMEAVVPLEPGEDTDQRTDRQSIGQSNPIVSGGTSHER</sequence>
<gene>
    <name evidence="12" type="ORF">GT019_14610</name>
</gene>
<evidence type="ECO:0000256" key="6">
    <source>
        <dbReference type="ARBA" id="ARBA00022777"/>
    </source>
</evidence>
<organism evidence="12 13">
    <name type="scientific">Paenibacillus glycinis</name>
    <dbReference type="NCBI Taxonomy" id="2697035"/>
    <lineage>
        <taxon>Bacteria</taxon>
        <taxon>Bacillati</taxon>
        <taxon>Bacillota</taxon>
        <taxon>Bacilli</taxon>
        <taxon>Bacillales</taxon>
        <taxon>Paenibacillaceae</taxon>
        <taxon>Paenibacillus</taxon>
    </lineage>
</organism>
<keyword evidence="3" id="KW-0597">Phosphoprotein</keyword>
<feature type="region of interest" description="Disordered" evidence="9">
    <location>
        <begin position="395"/>
        <end position="422"/>
    </location>
</feature>
<evidence type="ECO:0000256" key="5">
    <source>
        <dbReference type="ARBA" id="ARBA00022741"/>
    </source>
</evidence>
<feature type="transmembrane region" description="Helical" evidence="10">
    <location>
        <begin position="110"/>
        <end position="131"/>
    </location>
</feature>
<keyword evidence="8" id="KW-0902">Two-component regulatory system</keyword>
<evidence type="ECO:0000256" key="4">
    <source>
        <dbReference type="ARBA" id="ARBA00022679"/>
    </source>
</evidence>
<dbReference type="PANTHER" id="PTHR24421:SF10">
    <property type="entry name" value="NITRATE_NITRITE SENSOR PROTEIN NARQ"/>
    <property type="match status" value="1"/>
</dbReference>
<dbReference type="Pfam" id="PF02518">
    <property type="entry name" value="HATPase_c"/>
    <property type="match status" value="1"/>
</dbReference>
<dbReference type="EC" id="2.7.13.3" evidence="2"/>
<dbReference type="SMART" id="SM00387">
    <property type="entry name" value="HATPase_c"/>
    <property type="match status" value="1"/>
</dbReference>
<feature type="compositionally biased region" description="Polar residues" evidence="9">
    <location>
        <begin position="405"/>
        <end position="422"/>
    </location>
</feature>
<keyword evidence="10" id="KW-0812">Transmembrane</keyword>
<dbReference type="PANTHER" id="PTHR24421">
    <property type="entry name" value="NITRATE/NITRITE SENSOR PROTEIN NARX-RELATED"/>
    <property type="match status" value="1"/>
</dbReference>
<dbReference type="InterPro" id="IPR050482">
    <property type="entry name" value="Sensor_HK_TwoCompSys"/>
</dbReference>
<feature type="transmembrane region" description="Helical" evidence="10">
    <location>
        <begin position="16"/>
        <end position="34"/>
    </location>
</feature>
<evidence type="ECO:0000256" key="10">
    <source>
        <dbReference type="SAM" id="Phobius"/>
    </source>
</evidence>
<evidence type="ECO:0000256" key="9">
    <source>
        <dbReference type="SAM" id="MobiDB-lite"/>
    </source>
</evidence>
<proteinExistence type="predicted"/>
<dbReference type="Pfam" id="PF07730">
    <property type="entry name" value="HisKA_3"/>
    <property type="match status" value="1"/>
</dbReference>
<keyword evidence="6 12" id="KW-0418">Kinase</keyword>
<keyword evidence="4" id="KW-0808">Transferase</keyword>
<dbReference type="Proteomes" id="UP000665561">
    <property type="component" value="Unassembled WGS sequence"/>
</dbReference>
<dbReference type="SUPFAM" id="SSF55874">
    <property type="entry name" value="ATPase domain of HSP90 chaperone/DNA topoisomerase II/histidine kinase"/>
    <property type="match status" value="1"/>
</dbReference>
<feature type="transmembrane region" description="Helical" evidence="10">
    <location>
        <begin position="66"/>
        <end position="86"/>
    </location>
</feature>
<comment type="caution">
    <text evidence="12">The sequence shown here is derived from an EMBL/GenBank/DDBJ whole genome shotgun (WGS) entry which is preliminary data.</text>
</comment>
<keyword evidence="7" id="KW-0067">ATP-binding</keyword>
<evidence type="ECO:0000256" key="8">
    <source>
        <dbReference type="ARBA" id="ARBA00023012"/>
    </source>
</evidence>
<dbReference type="GO" id="GO:0016301">
    <property type="term" value="F:kinase activity"/>
    <property type="evidence" value="ECO:0007669"/>
    <property type="project" value="UniProtKB-KW"/>
</dbReference>
<protein>
    <recommendedName>
        <fullName evidence="2">histidine kinase</fullName>
        <ecNumber evidence="2">2.7.13.3</ecNumber>
    </recommendedName>
</protein>
<dbReference type="RefSeq" id="WP_161743922.1">
    <property type="nucleotide sequence ID" value="NZ_JAAAMV010000010.1"/>
</dbReference>
<dbReference type="InterPro" id="IPR036890">
    <property type="entry name" value="HATPase_C_sf"/>
</dbReference>
<evidence type="ECO:0000259" key="11">
    <source>
        <dbReference type="SMART" id="SM00387"/>
    </source>
</evidence>
<name>A0ABW9XR33_9BACL</name>
<evidence type="ECO:0000313" key="12">
    <source>
        <dbReference type="EMBL" id="NBD25112.1"/>
    </source>
</evidence>
<keyword evidence="10" id="KW-0472">Membrane</keyword>
<dbReference type="CDD" id="cd16917">
    <property type="entry name" value="HATPase_UhpB-NarQ-NarX-like"/>
    <property type="match status" value="1"/>
</dbReference>
<evidence type="ECO:0000256" key="7">
    <source>
        <dbReference type="ARBA" id="ARBA00022840"/>
    </source>
</evidence>
<dbReference type="InterPro" id="IPR003594">
    <property type="entry name" value="HATPase_dom"/>
</dbReference>
<evidence type="ECO:0000256" key="1">
    <source>
        <dbReference type="ARBA" id="ARBA00000085"/>
    </source>
</evidence>
<evidence type="ECO:0000313" key="13">
    <source>
        <dbReference type="Proteomes" id="UP000665561"/>
    </source>
</evidence>
<keyword evidence="13" id="KW-1185">Reference proteome</keyword>
<evidence type="ECO:0000256" key="3">
    <source>
        <dbReference type="ARBA" id="ARBA00022553"/>
    </source>
</evidence>
<dbReference type="Gene3D" id="3.30.565.10">
    <property type="entry name" value="Histidine kinase-like ATPase, C-terminal domain"/>
    <property type="match status" value="1"/>
</dbReference>
<evidence type="ECO:0000256" key="2">
    <source>
        <dbReference type="ARBA" id="ARBA00012438"/>
    </source>
</evidence>
<reference evidence="12 13" key="1">
    <citation type="submission" date="2020-01" db="EMBL/GenBank/DDBJ databases">
        <title>Paenibacillus soybeanensis sp. nov. isolated from the nodules of soybean (Glycine max(L.) Merr).</title>
        <authorList>
            <person name="Wang H."/>
        </authorList>
    </citation>
    <scope>NUCLEOTIDE SEQUENCE [LARGE SCALE GENOMIC DNA]</scope>
    <source>
        <strain evidence="12 13">T1</strain>
    </source>
</reference>
<keyword evidence="5" id="KW-0547">Nucleotide-binding</keyword>
<feature type="transmembrane region" description="Helical" evidence="10">
    <location>
        <begin position="40"/>
        <end position="59"/>
    </location>
</feature>
<accession>A0ABW9XR33</accession>
<comment type="catalytic activity">
    <reaction evidence="1">
        <text>ATP + protein L-histidine = ADP + protein N-phospho-L-histidine.</text>
        <dbReference type="EC" id="2.7.13.3"/>
    </reaction>
</comment>
<dbReference type="InterPro" id="IPR011712">
    <property type="entry name" value="Sig_transdc_His_kin_sub3_dim/P"/>
</dbReference>
<dbReference type="EMBL" id="JAAAMV010000010">
    <property type="protein sequence ID" value="NBD25112.1"/>
    <property type="molecule type" value="Genomic_DNA"/>
</dbReference>
<feature type="domain" description="Histidine kinase/HSP90-like ATPase" evidence="11">
    <location>
        <begin position="302"/>
        <end position="394"/>
    </location>
</feature>